<dbReference type="Gene3D" id="3.30.565.10">
    <property type="entry name" value="Histidine kinase-like ATPase, C-terminal domain"/>
    <property type="match status" value="1"/>
</dbReference>
<dbReference type="InterPro" id="IPR003594">
    <property type="entry name" value="HATPase_dom"/>
</dbReference>
<evidence type="ECO:0000313" key="4">
    <source>
        <dbReference type="EMBL" id="MDO5968396.1"/>
    </source>
</evidence>
<gene>
    <name evidence="4" type="ORF">Q4Q35_01115</name>
</gene>
<keyword evidence="5" id="KW-1185">Reference proteome</keyword>
<dbReference type="InterPro" id="IPR010559">
    <property type="entry name" value="Sig_transdc_His_kin_internal"/>
</dbReference>
<dbReference type="Pfam" id="PF06580">
    <property type="entry name" value="His_kinase"/>
    <property type="match status" value="1"/>
</dbReference>
<name>A0ABT8W5L5_9FLAO</name>
<dbReference type="Proteomes" id="UP001176883">
    <property type="component" value="Unassembled WGS sequence"/>
</dbReference>
<feature type="domain" description="Histidine kinase/HSP90-like ATPase" evidence="2">
    <location>
        <begin position="342"/>
        <end position="448"/>
    </location>
</feature>
<comment type="caution">
    <text evidence="4">The sequence shown here is derived from an EMBL/GenBank/DDBJ whole genome shotgun (WGS) entry which is preliminary data.</text>
</comment>
<protein>
    <submittedName>
        <fullName evidence="4">Histidine kinase</fullName>
    </submittedName>
</protein>
<feature type="transmembrane region" description="Helical" evidence="1">
    <location>
        <begin position="205"/>
        <end position="223"/>
    </location>
</feature>
<dbReference type="PANTHER" id="PTHR34220:SF7">
    <property type="entry name" value="SENSOR HISTIDINE KINASE YPDA"/>
    <property type="match status" value="1"/>
</dbReference>
<dbReference type="Pfam" id="PF02518">
    <property type="entry name" value="HATPase_c"/>
    <property type="match status" value="1"/>
</dbReference>
<evidence type="ECO:0000256" key="1">
    <source>
        <dbReference type="SAM" id="Phobius"/>
    </source>
</evidence>
<dbReference type="PANTHER" id="PTHR34220">
    <property type="entry name" value="SENSOR HISTIDINE KINASE YPDA"/>
    <property type="match status" value="1"/>
</dbReference>
<keyword evidence="1" id="KW-0812">Transmembrane</keyword>
<organism evidence="4 5">
    <name type="scientific">Flavivirga aquimarina</name>
    <dbReference type="NCBI Taxonomy" id="2027862"/>
    <lineage>
        <taxon>Bacteria</taxon>
        <taxon>Pseudomonadati</taxon>
        <taxon>Bacteroidota</taxon>
        <taxon>Flavobacteriia</taxon>
        <taxon>Flavobacteriales</taxon>
        <taxon>Flavobacteriaceae</taxon>
        <taxon>Flavivirga</taxon>
    </lineage>
</organism>
<keyword evidence="1" id="KW-0472">Membrane</keyword>
<evidence type="ECO:0000259" key="3">
    <source>
        <dbReference type="Pfam" id="PF06580"/>
    </source>
</evidence>
<proteinExistence type="predicted"/>
<dbReference type="EMBL" id="JAUOEK010000024">
    <property type="protein sequence ID" value="MDO5968396.1"/>
    <property type="molecule type" value="Genomic_DNA"/>
</dbReference>
<feature type="domain" description="Signal transduction histidine kinase internal region" evidence="3">
    <location>
        <begin position="243"/>
        <end position="320"/>
    </location>
</feature>
<dbReference type="InterPro" id="IPR036890">
    <property type="entry name" value="HATPase_C_sf"/>
</dbReference>
<evidence type="ECO:0000259" key="2">
    <source>
        <dbReference type="Pfam" id="PF02518"/>
    </source>
</evidence>
<accession>A0ABT8W5L5</accession>
<evidence type="ECO:0000313" key="5">
    <source>
        <dbReference type="Proteomes" id="UP001176883"/>
    </source>
</evidence>
<keyword evidence="4" id="KW-0808">Transferase</keyword>
<keyword evidence="1" id="KW-1133">Transmembrane helix</keyword>
<keyword evidence="4" id="KW-0418">Kinase</keyword>
<sequence>MKLKKGFFLFLLFIPKLILGQGVSVLPSYLPEYVFGTWVNDKNEIVLIISEDYIVIQNELYGYNNIVKEKEKINFTCVHNDNVQYINVTKINASNILLDEGFKITQLNKIAVNKTNKLPKSIIDNWYSLKNKIELKENEVLFSDNSYKIDYVTSSNGVNYHIIVYNSGEYSLLYNYINDNGHYLNANFLKTIVFEKASFFRKYKSILITLFIALVLLISYCLIKWKITIAKNKEVTKRLLVEMQLKSIRSQMNPHFLFNALSAIQNLINKGDNDKANHYLTEFSQLMRLTLDKSEKGLVPLYDEIESIKKYLELECLRFPFEYRIYVDSKINKHNIEIPAMLIQPFVENAIIHGLNEKKGEKHVSIDFKIDEKNLICYIIDNGIGINKVQAKKTSNLKREKYGLKLAKDRINLINENYKTNAIIKITDISDSENEKTGTKVEISMPLKY</sequence>
<reference evidence="4" key="1">
    <citation type="submission" date="2023-07" db="EMBL/GenBank/DDBJ databases">
        <title>Two novel species in the genus Flavivirga.</title>
        <authorList>
            <person name="Kwon K."/>
        </authorList>
    </citation>
    <scope>NUCLEOTIDE SEQUENCE</scope>
    <source>
        <strain evidence="4">KCTC 52353</strain>
    </source>
</reference>
<dbReference type="GO" id="GO:0016301">
    <property type="term" value="F:kinase activity"/>
    <property type="evidence" value="ECO:0007669"/>
    <property type="project" value="UniProtKB-KW"/>
</dbReference>
<dbReference type="RefSeq" id="WP_303276077.1">
    <property type="nucleotide sequence ID" value="NZ_JAUOEK010000024.1"/>
</dbReference>
<dbReference type="InterPro" id="IPR050640">
    <property type="entry name" value="Bact_2-comp_sensor_kinase"/>
</dbReference>
<dbReference type="SUPFAM" id="SSF55874">
    <property type="entry name" value="ATPase domain of HSP90 chaperone/DNA topoisomerase II/histidine kinase"/>
    <property type="match status" value="1"/>
</dbReference>